<keyword evidence="5" id="KW-0808">Transferase</keyword>
<dbReference type="SUPFAM" id="SSF48452">
    <property type="entry name" value="TPR-like"/>
    <property type="match status" value="1"/>
</dbReference>
<protein>
    <submittedName>
        <fullName evidence="5">Putative glycosyltransferase</fullName>
    </submittedName>
</protein>
<dbReference type="Pfam" id="PF00535">
    <property type="entry name" value="Glycos_transf_2"/>
    <property type="match status" value="2"/>
</dbReference>
<dbReference type="Proteomes" id="UP000320055">
    <property type="component" value="Unassembled WGS sequence"/>
</dbReference>
<dbReference type="InterPro" id="IPR011990">
    <property type="entry name" value="TPR-like_helical_dom_sf"/>
</dbReference>
<dbReference type="Gene3D" id="1.25.40.10">
    <property type="entry name" value="Tetratricopeptide repeat domain"/>
    <property type="match status" value="2"/>
</dbReference>
<dbReference type="AlphaFoldDB" id="A0A563W454"/>
<dbReference type="PROSITE" id="PS50005">
    <property type="entry name" value="TPR"/>
    <property type="match status" value="6"/>
</dbReference>
<dbReference type="RefSeq" id="WP_144867595.1">
    <property type="nucleotide sequence ID" value="NZ_LR213833.1"/>
</dbReference>
<dbReference type="PROSITE" id="PS50293">
    <property type="entry name" value="TPR_REGION"/>
    <property type="match status" value="2"/>
</dbReference>
<proteinExistence type="predicted"/>
<dbReference type="InterPro" id="IPR019734">
    <property type="entry name" value="TPR_rpt"/>
</dbReference>
<evidence type="ECO:0000313" key="5">
    <source>
        <dbReference type="EMBL" id="VEP18323.1"/>
    </source>
</evidence>
<keyword evidence="2 3" id="KW-0802">TPR repeat</keyword>
<feature type="repeat" description="TPR" evidence="3">
    <location>
        <begin position="187"/>
        <end position="220"/>
    </location>
</feature>
<reference evidence="5 6" key="1">
    <citation type="submission" date="2019-01" db="EMBL/GenBank/DDBJ databases">
        <authorList>
            <person name="Brito A."/>
        </authorList>
    </citation>
    <scope>NUCLEOTIDE SEQUENCE [LARGE SCALE GENOMIC DNA]</scope>
    <source>
        <strain evidence="5">1</strain>
    </source>
</reference>
<dbReference type="CDD" id="cd04186">
    <property type="entry name" value="GT_2_like_c"/>
    <property type="match status" value="1"/>
</dbReference>
<name>A0A563W454_9CYAN</name>
<dbReference type="SUPFAM" id="SSF53448">
    <property type="entry name" value="Nucleotide-diphospho-sugar transferases"/>
    <property type="match status" value="2"/>
</dbReference>
<feature type="domain" description="Glycosyltransferase 2-like" evidence="4">
    <location>
        <begin position="386"/>
        <end position="562"/>
    </location>
</feature>
<dbReference type="Pfam" id="PF07719">
    <property type="entry name" value="TPR_2"/>
    <property type="match status" value="1"/>
</dbReference>
<feature type="repeat" description="TPR" evidence="3">
    <location>
        <begin position="51"/>
        <end position="84"/>
    </location>
</feature>
<dbReference type="PANTHER" id="PTHR43179">
    <property type="entry name" value="RHAMNOSYLTRANSFERASE WBBL"/>
    <property type="match status" value="1"/>
</dbReference>
<organism evidence="5 6">
    <name type="scientific">Hyella patelloides LEGE 07179</name>
    <dbReference type="NCBI Taxonomy" id="945734"/>
    <lineage>
        <taxon>Bacteria</taxon>
        <taxon>Bacillati</taxon>
        <taxon>Cyanobacteriota</taxon>
        <taxon>Cyanophyceae</taxon>
        <taxon>Pleurocapsales</taxon>
        <taxon>Hyellaceae</taxon>
        <taxon>Hyella</taxon>
    </lineage>
</organism>
<feature type="repeat" description="TPR" evidence="3">
    <location>
        <begin position="153"/>
        <end position="186"/>
    </location>
</feature>
<evidence type="ECO:0000313" key="6">
    <source>
        <dbReference type="Proteomes" id="UP000320055"/>
    </source>
</evidence>
<keyword evidence="6" id="KW-1185">Reference proteome</keyword>
<evidence type="ECO:0000259" key="4">
    <source>
        <dbReference type="Pfam" id="PF00535"/>
    </source>
</evidence>
<dbReference type="OrthoDB" id="9179784at2"/>
<dbReference type="SUPFAM" id="SSF81901">
    <property type="entry name" value="HCP-like"/>
    <property type="match status" value="1"/>
</dbReference>
<dbReference type="InterPro" id="IPR013105">
    <property type="entry name" value="TPR_2"/>
</dbReference>
<dbReference type="EMBL" id="CAACVJ010000682">
    <property type="protein sequence ID" value="VEP18323.1"/>
    <property type="molecule type" value="Genomic_DNA"/>
</dbReference>
<dbReference type="Gene3D" id="3.90.550.10">
    <property type="entry name" value="Spore Coat Polysaccharide Biosynthesis Protein SpsA, Chain A"/>
    <property type="match status" value="2"/>
</dbReference>
<keyword evidence="1" id="KW-0677">Repeat</keyword>
<feature type="repeat" description="TPR" evidence="3">
    <location>
        <begin position="85"/>
        <end position="118"/>
    </location>
</feature>
<dbReference type="InterPro" id="IPR029044">
    <property type="entry name" value="Nucleotide-diphossugar_trans"/>
</dbReference>
<dbReference type="InterPro" id="IPR001173">
    <property type="entry name" value="Glyco_trans_2-like"/>
</dbReference>
<feature type="repeat" description="TPR" evidence="3">
    <location>
        <begin position="17"/>
        <end position="50"/>
    </location>
</feature>
<accession>A0A563W454</accession>
<feature type="domain" description="Glycosyltransferase 2-like" evidence="4">
    <location>
        <begin position="650"/>
        <end position="828"/>
    </location>
</feature>
<dbReference type="PANTHER" id="PTHR43179:SF7">
    <property type="entry name" value="RHAMNOSYLTRANSFERASE WBBL"/>
    <property type="match status" value="1"/>
</dbReference>
<gene>
    <name evidence="5" type="ORF">H1P_750007</name>
</gene>
<sequence>MVIENNKQGITEKAQDYQTYYSLGQELAKEQKWQKAIANYQKAVQLKDDIAEIYHYWGDALINLKSWQKAVKNYEKAIILDSNFAWSYYNLGVALFNLGKIKKAVAAHEKAIAINSKNPQFQYSLGQALANLGQWQTAADTYQIAINLGWQKPQTYHELGDIFCELGQWNDAIEAYQSAIKLNSNTTWSYHNLGVALFKLELFQEAVTFFQQALNIDSNFVSAYYYLGSAFRLQHKWDEAVTAYRQAAKIQPDFPDLQDTLADTLQQRARADLDSALLSYHQLLETTDNPGKIQHKIAVILAEKQLLDRALFYSGTALEFEPENSDYRAFYTKICQQRSKLYEFAVEYAIADRSYGLWCKDNTPTVADLRLFCLRLADIAYKPTISIILPLQESAAEWIQETIATIQQQIYPHWQLCIATATVNSNDQQYWQEASKLTSIVEYCIKGDFAQGEALHDRRINYISCDPKTEMAELANRALAAATGEWIAILQPETLLTPDALLEFVRQLARDNTADIVYGDEDRLKKGKLLSKPYFKPEWCPDLLLTRNYFGSLVLCRHSLVKDIAGFSNGYGDAYRYDLLIRLTEKTQHISHIARILSHSKQQTRQLEDSNKVITETLKRRGETGRVISNLDFPEIKTIRYEITQHHLVSIIIPTRNLGKMLDECLTSIFELTTYNNYEVIIVDNGSNDPETLAIIEQWQNKAAEKLKLLKLDIPFNYSRLNNHAVAKSQGKYLLFLNNDTKIITADWLEAMIEQAQRPTIGAVGALLLYPDNTIQHAGVILGVTGIAAHGHRNYPLSDSGYNHSLLTTTNYSAVTSACLMCRREVFTEVRGFNEQLAVAYNDVDFCLKLQQQDYYNVWLPHVKLYHYESQTRTPETTPKKQKRISQEIAYMEDTWSAIINHDPCYNRNLTREEENYSLNSNHQAEIKAIFLSEVSQQQLWGFFIDQPKPGCLKDNSLDIIGWVIGRIAKVISLEVTCDDEMIATTEINRNRPDVALAYPHLIEASNSGFVTTIDLKTLPHEAELSLQVVLANDTKVRLGKVQLG</sequence>
<evidence type="ECO:0000256" key="3">
    <source>
        <dbReference type="PROSITE-ProRule" id="PRU00339"/>
    </source>
</evidence>
<dbReference type="GO" id="GO:0016740">
    <property type="term" value="F:transferase activity"/>
    <property type="evidence" value="ECO:0007669"/>
    <property type="project" value="UniProtKB-KW"/>
</dbReference>
<evidence type="ECO:0000256" key="2">
    <source>
        <dbReference type="ARBA" id="ARBA00022803"/>
    </source>
</evidence>
<evidence type="ECO:0000256" key="1">
    <source>
        <dbReference type="ARBA" id="ARBA00022737"/>
    </source>
</evidence>
<dbReference type="Pfam" id="PF13414">
    <property type="entry name" value="TPR_11"/>
    <property type="match status" value="2"/>
</dbReference>
<dbReference type="SMART" id="SM00028">
    <property type="entry name" value="TPR"/>
    <property type="match status" value="8"/>
</dbReference>
<feature type="repeat" description="TPR" evidence="3">
    <location>
        <begin position="221"/>
        <end position="254"/>
    </location>
</feature>